<gene>
    <name evidence="13" type="ORF">XYLVIOL_LOCUS6895</name>
</gene>
<dbReference type="PROSITE" id="PS51959">
    <property type="entry name" value="ENDOU"/>
    <property type="match status" value="1"/>
</dbReference>
<accession>A0ABP1NUZ9</accession>
<dbReference type="PANTHER" id="PTHR12439">
    <property type="entry name" value="PLACENTAL PROTEIN 11-RELATED"/>
    <property type="match status" value="1"/>
</dbReference>
<evidence type="ECO:0000256" key="6">
    <source>
        <dbReference type="ARBA" id="ARBA00022759"/>
    </source>
</evidence>
<comment type="caution">
    <text evidence="13">The sequence shown here is derived from an EMBL/GenBank/DDBJ whole genome shotgun (WGS) entry which is preliminary data.</text>
</comment>
<dbReference type="InterPro" id="IPR037227">
    <property type="entry name" value="EndoU-like"/>
</dbReference>
<dbReference type="PANTHER" id="PTHR12439:SF42">
    <property type="entry name" value="ENDORIBONUCLEASE-RELATED"/>
    <property type="match status" value="1"/>
</dbReference>
<evidence type="ECO:0000256" key="10">
    <source>
        <dbReference type="ARBA" id="ARBA00023239"/>
    </source>
</evidence>
<comment type="cofactor">
    <cofactor evidence="1 11">
        <name>Mn(2+)</name>
        <dbReference type="ChEBI" id="CHEBI:29035"/>
    </cofactor>
</comment>
<evidence type="ECO:0000256" key="7">
    <source>
        <dbReference type="ARBA" id="ARBA00022801"/>
    </source>
</evidence>
<reference evidence="13 14" key="1">
    <citation type="submission" date="2024-08" db="EMBL/GenBank/DDBJ databases">
        <authorList>
            <person name="Will J Nash"/>
            <person name="Angela Man"/>
            <person name="Seanna McTaggart"/>
            <person name="Kendall Baker"/>
            <person name="Tom Barker"/>
            <person name="Leah Catchpole"/>
            <person name="Alex Durrant"/>
            <person name="Karim Gharbi"/>
            <person name="Naomi Irish"/>
            <person name="Gemy Kaithakottil"/>
            <person name="Debby Ku"/>
            <person name="Aaliyah Providence"/>
            <person name="Felix Shaw"/>
            <person name="David Swarbreck"/>
            <person name="Chris Watkins"/>
            <person name="Ann M. McCartney"/>
            <person name="Giulio Formenti"/>
            <person name="Alice Mouton"/>
            <person name="Noel Vella"/>
            <person name="Bjorn M von Reumont"/>
            <person name="Adriana Vella"/>
            <person name="Wilfried Haerty"/>
        </authorList>
    </citation>
    <scope>NUCLEOTIDE SEQUENCE [LARGE SCALE GENOMIC DNA]</scope>
</reference>
<dbReference type="CDD" id="cd21159">
    <property type="entry name" value="XendoU"/>
    <property type="match status" value="1"/>
</dbReference>
<evidence type="ECO:0000256" key="4">
    <source>
        <dbReference type="ARBA" id="ARBA00022722"/>
    </source>
</evidence>
<comment type="similarity">
    <text evidence="2 11">Belongs to the ENDOU family.</text>
</comment>
<evidence type="ECO:0000313" key="13">
    <source>
        <dbReference type="EMBL" id="CAL7944863.1"/>
    </source>
</evidence>
<evidence type="ECO:0000256" key="2">
    <source>
        <dbReference type="ARBA" id="ARBA00010168"/>
    </source>
</evidence>
<evidence type="ECO:0000313" key="14">
    <source>
        <dbReference type="Proteomes" id="UP001642520"/>
    </source>
</evidence>
<proteinExistence type="inferred from homology"/>
<organism evidence="13 14">
    <name type="scientific">Xylocopa violacea</name>
    <name type="common">Violet carpenter bee</name>
    <name type="synonym">Apis violacea</name>
    <dbReference type="NCBI Taxonomy" id="135666"/>
    <lineage>
        <taxon>Eukaryota</taxon>
        <taxon>Metazoa</taxon>
        <taxon>Ecdysozoa</taxon>
        <taxon>Arthropoda</taxon>
        <taxon>Hexapoda</taxon>
        <taxon>Insecta</taxon>
        <taxon>Pterygota</taxon>
        <taxon>Neoptera</taxon>
        <taxon>Endopterygota</taxon>
        <taxon>Hymenoptera</taxon>
        <taxon>Apocrita</taxon>
        <taxon>Aculeata</taxon>
        <taxon>Apoidea</taxon>
        <taxon>Anthophila</taxon>
        <taxon>Apidae</taxon>
        <taxon>Xylocopa</taxon>
        <taxon>Xylocopa</taxon>
    </lineage>
</organism>
<keyword evidence="9 11" id="KW-0464">Manganese</keyword>
<dbReference type="EMBL" id="CAXAJV020001293">
    <property type="protein sequence ID" value="CAL7944863.1"/>
    <property type="molecule type" value="Genomic_DNA"/>
</dbReference>
<dbReference type="InterPro" id="IPR039787">
    <property type="entry name" value="ENDOU"/>
</dbReference>
<evidence type="ECO:0000256" key="5">
    <source>
        <dbReference type="ARBA" id="ARBA00022723"/>
    </source>
</evidence>
<keyword evidence="6 11" id="KW-0255">Endonuclease</keyword>
<dbReference type="InterPro" id="IPR018998">
    <property type="entry name" value="EndoU_C"/>
</dbReference>
<keyword evidence="14" id="KW-1185">Reference proteome</keyword>
<dbReference type="SUPFAM" id="SSF142877">
    <property type="entry name" value="EndoU-like"/>
    <property type="match status" value="1"/>
</dbReference>
<name>A0ABP1NUZ9_XYLVO</name>
<protein>
    <recommendedName>
        <fullName evidence="12">EndoU domain-containing protein</fullName>
    </recommendedName>
</protein>
<evidence type="ECO:0000256" key="1">
    <source>
        <dbReference type="ARBA" id="ARBA00001936"/>
    </source>
</evidence>
<feature type="signal peptide" evidence="11">
    <location>
        <begin position="1"/>
        <end position="26"/>
    </location>
</feature>
<keyword evidence="4 11" id="KW-0540">Nuclease</keyword>
<feature type="domain" description="EndoU" evidence="12">
    <location>
        <begin position="42"/>
        <end position="307"/>
    </location>
</feature>
<keyword evidence="8 11" id="KW-0694">RNA-binding</keyword>
<evidence type="ECO:0000256" key="11">
    <source>
        <dbReference type="RuleBase" id="RU367085"/>
    </source>
</evidence>
<evidence type="ECO:0000259" key="12">
    <source>
        <dbReference type="PROSITE" id="PS51959"/>
    </source>
</evidence>
<evidence type="ECO:0000256" key="8">
    <source>
        <dbReference type="ARBA" id="ARBA00022884"/>
    </source>
</evidence>
<keyword evidence="7 11" id="KW-0378">Hydrolase</keyword>
<dbReference type="Pfam" id="PF09412">
    <property type="entry name" value="XendoU"/>
    <property type="match status" value="1"/>
</dbReference>
<keyword evidence="5 11" id="KW-0479">Metal-binding</keyword>
<evidence type="ECO:0000256" key="3">
    <source>
        <dbReference type="ARBA" id="ARBA00011245"/>
    </source>
</evidence>
<evidence type="ECO:0000256" key="9">
    <source>
        <dbReference type="ARBA" id="ARBA00023211"/>
    </source>
</evidence>
<keyword evidence="10" id="KW-0456">Lyase</keyword>
<sequence>MLNKICGLSACSLIILITVIIRPSTYHHIEESNQIRNLSLTSDTELTTISEELFDKSSHELFSHIYINYQGQTSLNNFIDNAPKRLLNVSPNITLTLTTKCFVKLFDNYELHTYKPEIITKEENIEENEFIDNLMKTDVMLHVMYFLSVKGFFKNDVSVYKSTIKEIWFNLYSRTKGINGSSGFEHVFIGEIKPHKGLIGLHNWIFFSNEELSNKINYFGFSLNKEFAGKAAILETYFTYIGKRKMSSIFIGTTPELEMALYTLCFFTRPNKRCKLSFAGFKFGIRTYVLQNNGKRLIGTAFPVLDKAYMN</sequence>
<comment type="subunit">
    <text evidence="3 11">Monomer.</text>
</comment>
<feature type="chain" id="PRO_5044953663" description="EndoU domain-containing protein" evidence="11">
    <location>
        <begin position="27"/>
        <end position="311"/>
    </location>
</feature>
<dbReference type="Proteomes" id="UP001642520">
    <property type="component" value="Unassembled WGS sequence"/>
</dbReference>
<keyword evidence="11" id="KW-0732">Signal</keyword>